<dbReference type="InterPro" id="IPR000001">
    <property type="entry name" value="Kringle"/>
</dbReference>
<comment type="caution">
    <text evidence="6">The sequence shown here is derived from an EMBL/GenBank/DDBJ whole genome shotgun (WGS) entry which is preliminary data.</text>
</comment>
<dbReference type="Gene3D" id="2.160.20.10">
    <property type="entry name" value="Single-stranded right-handed beta-helix, Pectin lyase-like"/>
    <property type="match status" value="1"/>
</dbReference>
<keyword evidence="1" id="KW-0420">Kringle</keyword>
<gene>
    <name evidence="6" type="ORF">ACHAW5_004892</name>
</gene>
<keyword evidence="7" id="KW-1185">Reference proteome</keyword>
<dbReference type="InterPro" id="IPR038178">
    <property type="entry name" value="Kringle_sf"/>
</dbReference>
<feature type="domain" description="Kringle" evidence="5">
    <location>
        <begin position="978"/>
        <end position="1053"/>
    </location>
</feature>
<sequence length="4181" mass="461564">MRLCVLRTTAWLVLVAFSLGEAKSALPVVSQRRGQEDAMSEVIQGLGQEKDVVKSEASQSEEVVSFGSSTCCDAPDGATQANNATGGKGVPPGEFIVTVPGGEMAAEKFAAGVEEAPPSGSSSSWSTEEEGGWEGGGEGATNLTNLTLAGLKVDAQMGGFEPVEIVMDGSTTWGVTDPGSATEPVAVGSEEDHGVANVETHTMMEEPSDGLAFPGTGLDEKEVTETTIDEQLVAFLQDGSLAETIVVEQEQEPQVVVHPAEDAEDEMKALGRSRAHSDRRLRRPPIENRDHPPRRRRGDGGRLDREAAAAEHEVNRRLQVTQGINTFPIGLFNPLICNANIATAICSGNKLSSLLSGTAKVTVPCGMCYTYDLPSTPTAIDGLDIIGKLYVPPNHKSTLLTKFVFVQGVLEMSDTNPISKNNTSMRIVLTGDTDVTFVPASGNAGVASSTFNAGVKPFLVVGGQLIVRGWTGSLAANGLAETWTTLMETAEGARPNPILSSEVGKERTAIAPPNRTGLAGEPAQCPSKLVDHNFDDQVDFQVWSGGEGIIVHHLHDQGGAIEAGPVKFDWQGFKLDFSEIATQCPLIAGATYLVTLRLKILRNGTAPGTKSDCEISGSNCPRIRRKILRTVGGDRFDERYISNGNMGSNDEWFWFSTEWKWTGDDLTNVAGQLFILDKFPLGAKVLLDHFLFELPSNKSYAPKSEACVELAVNGKAEDNDGGGFSHYPFLYDRDFNPLVYEEMVSGIVNRFYRIRARGSWNNIWLPIRFRPNPECFVKGHVYTVSLRTRLYAYTSGKMKINVQLKGKKPNGDWVSPLVLQCPEISQSSTWTTCSAPLLVGEELASLTEVVWESYTVNEDANNRALIDFDDISIKHTSGPAEGLKVNSSAVSRWAANSDIHITSSTLSWKDSQDAMINSIQAKEDGSSILKLNIAIDSVLSEKETPGMGVEVAMLTRNIKIEGETRVDFCGTDRIRQADYRGTISTTVGGFTCQKWSVQTPFTHTKTPTNYPNAGLGDHNYCRNPDGQAGWQEKAWCYTTNPAKQWDYCNVPVCRGGYLQVLHTPNVTQVIEGVELTNMGQQGHKNRFPLQFLYTRNVKGTSISRNSIRNSAHRCISMDGVSNATIAANVAHDTAGHCYYIGLEANQNSILNNIGSKTNDLISWGEQLAGQSDHDRATFFIRSSENDFIGNVAAGSAGRGFDAHMHWAFYGEDECYACNGIDPNKRSNRQKPMGIFRSNKAHSNFWQGFRFENFEQFYAFRNNVNVPKFENTMAYRNREQGISTWNNVAAEYLGGKLSDNQWGVVIRVSDRVTLQDFEIVGSSKIFKDHTVARSLNLCSSSSWRHEGLILPSAIWQTGPTDPNLGLRLRNVNISGFDMEKQWYPNCKSTEPIAISPEVRDKHFDYISSVQNVKISDSRGIIMDGCEVTTSYGVSDLVITDMGGSFDPSRNGTSGSLIHDYEHVKGILGVGACSSIGKCLAFCPKACLRTFSFKVEQFGTENWKLRIKNTLTGTLMDVPGTIFTINAAYFSDAYAGRRFSASLPAGQYTAEFINEQGVQVWPQYVEETWQKPPECTGFAAVDSITLLKPSVSEQQCVELIRNGGIDSDIVTTYPWISTLGQPRDLAVRLGRGIGGTNAISTVNREGHWTGLGQDIDSRCLDLMKGKFYEFSAYMKVTVKNDPSTPIQTINPNKVWWNNLSPVMTMNARSYANITTKEFLSNWEDYDKAVLARPYNSSDFNLVHGILRLPNTFRAFFEIERSPDNQDFIVDNVSFKRMICNPDKLLLNSDMEEPKTKYWDTWGDDVTLSLVTGYGGKGQALKASTRPHLSHGPAQIAISPFKIMNTDCVQNAGERLAFTGKIRFEKSAAPGIAAFCNPFTWSDSLIRCSDIWMYTQKAGVHEYQRVAMISTDESDVDNGWYNIHGLWTLRPNQAQADFTKIYFDGISTAYDVIIDNVEVKHLPKQCNALVENPSFKNGSAAFWHATDRDRMKLKLYSPGSEGQGDFALRAYARDNQWYGIRQQLDKRCFVIGDEYEISAKFRLLNATSGAGVQCNTNDQWTSGKNCPSVMIVGEECAVGANRYLYWRFWNTVQGWQKDAYNDFKNGFLVNDALASCVKVWVYINEISKDQDIVVDDMQISKVQTFPPTLSPTFAITAAEEDEATGAPTHSPTIMPTVSTITSCPSALYVSTEVPSGPVMLALSSSLCVLTKAIADPNGTLSDVVPVALSYDGRAWEKAAGEFAMRLFYGKEIGDYSEGSQLNLPDLNDTGKYYLTSYSHSVSEADKVARLLETATFGTTAQDLSSFGTLTEATAKAWIVDQMNMNPTSHRQYFRERANPRALLLYCHQLTNPVGIAENGHPCDPVSRWRRFAFSKKEGENGVLVPQRFEATKQSSTSTYITIKLNGHVRTVVKSLSFAAGSKYTLEFNKEYVMCWRPDEWQGGWFNLRMSDGTCQALPNPAVKFYPDSAQPYSVLSLPNLDPGTFDSIDEVRSRGGEFILKSGLSDPICSQLNAVTEENDAPIFGKLPDGSWLMFDPRMALVENTLEHHIPDGGGLVRSVTALRTKCANAPRTFLNEEQCSLSNSSMACGSAGTPSIQFELNAANLIALHDITDQYVYAIMGLPLRDIDNVTQPSPCVPNLRSRWEILDAAQCTPTPMGAETNSTLVKLLQQRETIDLNPGLRDITFPMTGMFCSSNHATLVEVDIIINSKCFRRVHPEHLSVYDFSYWAEEDTHPGNMIAAMNNHPHPIKKWMDFNRSAILIYPAKPPPNPNSTLRAHPIHRWDMYSPRFPKLGRFGDVMKFVDLPNEVRTVEVAEYFGAETDITGGGILVCGSPYETANNLSQGHVFEVTTERDTDWDLWRQREYIWTQISLTAPDQLRQIVAWAFAQFLVVARGAIEVQGSHTEAFLNYYDIFVRNAFGNYRDILREISFHPLMGENLSFLQSKSAAYMWENQQIISFADENFAREIMQLFSTGLDKLNLDGTPVLDDEGQPVLAYGNDEIMSLARLWTGFDYQQGRGNIEENTWSGNRQDPMKIQAGWRDKFPKTDMTGGYIGDRYPLCSDLPTKMFLKKGAKYRLLGLTTMPELMEDDPRFNNDPTLKRFILASNSSLKAELCNADDSGTCQYENTVTLEQNLACKEKECDADTLRVVEVSEGINYEYVRPACVEHAFYGNAKKIIYKERWSASSCANPLLPYASEACCAGTHDLTAERATSYLYDQERVNFLTAGARCAAMGMVLCDFNDITGIDWYKKGYHWTTDKCAIRVKVNAIGQVALVYEPDSYAFLHPHIRDDNRNFFKVYWSADGEYPKNDNDVTNGNSCGNGACETLETGGCLCHTTITESRVFKAMPKSVDEVLSKLYVGAYDTGAYPQGTYAESLEANGVTAYLAAATGAFDTLTVFEVTDAYGRLHRLKNTRSMVAIEGATMFSFRNAPSFMSVLNPEANARDALYETEAALDHYFYHDNTAPFIAYRLIQRLTTSNPMPAYVKRVATAFRTGNYEGIGEGKYGDLRATIAAVLLDPEPRSVSLDAYPFKGGLREPLRKLMAVMRGMELKLADGQPLAKLNDLDYKIGQMAHCFPTVFSFLLPEYVPPGGRPGKASHRSPEAMLMDMPKTVGALNGMISLVKYGLSRCNGGFGTESTNCVEGDFSRAAARLSFSRPHNKNTTTPQDQARNVVRELSTILTSGRLSDASRKIIEDAYISKLNQTGLLDPAGAALRLAQQLLLAAPEFQSTNTILKTGKARQLPPPPPPSGAAYKAIVYVLFGGGCDSFNMLVPHTCSQEIDNMTLWDEYVEIRQDVALDRNSLKVLNGTMTNQACETFGVHPQLGSLQALFNERDLLFFTNTGELTKETDKENYWKDTKTQLFAHNFQQQAAQKLDPLKAQDGTGILGRIRDILTEKKGRNVGAFSLNAHSICLIGEPGLASSPMIISDGGATQFNAAPSSTDMDSRIASLNGETTPESGVFADFYSESLMKSLANNKEVFDTLAGKTTQVVFPTSGLGRQLSMVAKMIDSRAVRRTDADVFFVETGGWDTHDALLANQVRLFSDVDASFKAFADEMKAKNTWNSVTVVQTSDFARTLAPNGNGGSDHGWGGNYILMGGGVKGGQIFGKYPSIKENAPLNIGRGRLIPTKSWEALFLPIAAWAGIDAADFDYICPNRNSFPATHFSDPSDLFDLSSNV</sequence>
<dbReference type="InterPro" id="IPR012334">
    <property type="entry name" value="Pectin_lyas_fold"/>
</dbReference>
<dbReference type="PANTHER" id="PTHR43737">
    <property type="entry name" value="BLL7424 PROTEIN"/>
    <property type="match status" value="1"/>
</dbReference>
<dbReference type="Pfam" id="PF07394">
    <property type="entry name" value="DUF1501"/>
    <property type="match status" value="1"/>
</dbReference>
<dbReference type="CDD" id="cd00108">
    <property type="entry name" value="KR"/>
    <property type="match status" value="1"/>
</dbReference>
<dbReference type="Gene3D" id="2.60.120.260">
    <property type="entry name" value="Galactose-binding domain-like"/>
    <property type="match status" value="3"/>
</dbReference>
<dbReference type="InterPro" id="IPR014917">
    <property type="entry name" value="DUF1800"/>
</dbReference>
<feature type="region of interest" description="Disordered" evidence="3">
    <location>
        <begin position="269"/>
        <end position="304"/>
    </location>
</feature>
<keyword evidence="2" id="KW-1015">Disulfide bond</keyword>
<dbReference type="EMBL" id="JALLAZ020000861">
    <property type="protein sequence ID" value="KAL3785934.1"/>
    <property type="molecule type" value="Genomic_DNA"/>
</dbReference>
<dbReference type="SUPFAM" id="SSF57440">
    <property type="entry name" value="Kringle-like"/>
    <property type="match status" value="1"/>
</dbReference>
<feature type="signal peptide" evidence="4">
    <location>
        <begin position="1"/>
        <end position="24"/>
    </location>
</feature>
<dbReference type="Proteomes" id="UP001530315">
    <property type="component" value="Unassembled WGS sequence"/>
</dbReference>
<evidence type="ECO:0000313" key="7">
    <source>
        <dbReference type="Proteomes" id="UP001530315"/>
    </source>
</evidence>
<dbReference type="PROSITE" id="PS50070">
    <property type="entry name" value="KRINGLE_2"/>
    <property type="match status" value="1"/>
</dbReference>
<dbReference type="InterPro" id="IPR055401">
    <property type="entry name" value="CEMIP_beta-hel_dom"/>
</dbReference>
<dbReference type="SMART" id="SM00130">
    <property type="entry name" value="KR"/>
    <property type="match status" value="1"/>
</dbReference>
<evidence type="ECO:0000256" key="4">
    <source>
        <dbReference type="SAM" id="SignalP"/>
    </source>
</evidence>
<protein>
    <recommendedName>
        <fullName evidence="5">Kringle domain-containing protein</fullName>
    </recommendedName>
</protein>
<feature type="compositionally biased region" description="Low complexity" evidence="3">
    <location>
        <begin position="114"/>
        <end position="126"/>
    </location>
</feature>
<evidence type="ECO:0000256" key="3">
    <source>
        <dbReference type="SAM" id="MobiDB-lite"/>
    </source>
</evidence>
<reference evidence="6 7" key="1">
    <citation type="submission" date="2024-10" db="EMBL/GenBank/DDBJ databases">
        <title>Updated reference genomes for cyclostephanoid diatoms.</title>
        <authorList>
            <person name="Roberts W.R."/>
            <person name="Alverson A.J."/>
        </authorList>
    </citation>
    <scope>NUCLEOTIDE SEQUENCE [LARGE SCALE GENOMIC DNA]</scope>
    <source>
        <strain evidence="6 7">AJA276-08</strain>
    </source>
</reference>
<dbReference type="InterPro" id="IPR010869">
    <property type="entry name" value="DUF1501"/>
</dbReference>
<evidence type="ECO:0000256" key="2">
    <source>
        <dbReference type="ARBA" id="ARBA00023157"/>
    </source>
</evidence>
<accession>A0ABD3PD20</accession>
<dbReference type="InterPro" id="IPR013806">
    <property type="entry name" value="Kringle-like"/>
</dbReference>
<dbReference type="Pfam" id="PF00051">
    <property type="entry name" value="Kringle"/>
    <property type="match status" value="1"/>
</dbReference>
<organism evidence="6 7">
    <name type="scientific">Stephanodiscus triporus</name>
    <dbReference type="NCBI Taxonomy" id="2934178"/>
    <lineage>
        <taxon>Eukaryota</taxon>
        <taxon>Sar</taxon>
        <taxon>Stramenopiles</taxon>
        <taxon>Ochrophyta</taxon>
        <taxon>Bacillariophyta</taxon>
        <taxon>Coscinodiscophyceae</taxon>
        <taxon>Thalassiosirophycidae</taxon>
        <taxon>Stephanodiscales</taxon>
        <taxon>Stephanodiscaceae</taxon>
        <taxon>Stephanodiscus</taxon>
    </lineage>
</organism>
<evidence type="ECO:0000256" key="1">
    <source>
        <dbReference type="ARBA" id="ARBA00022572"/>
    </source>
</evidence>
<feature type="compositionally biased region" description="Basic residues" evidence="3">
    <location>
        <begin position="271"/>
        <end position="283"/>
    </location>
</feature>
<keyword evidence="4" id="KW-0732">Signal</keyword>
<feature type="chain" id="PRO_5044772446" description="Kringle domain-containing protein" evidence="4">
    <location>
        <begin position="25"/>
        <end position="4181"/>
    </location>
</feature>
<name>A0ABD3PD20_9STRA</name>
<dbReference type="Gene3D" id="2.40.20.10">
    <property type="entry name" value="Plasminogen Kringle 4"/>
    <property type="match status" value="1"/>
</dbReference>
<proteinExistence type="predicted"/>
<dbReference type="Pfam" id="PF24606">
    <property type="entry name" value="CEMIP_beta-hel"/>
    <property type="match status" value="1"/>
</dbReference>
<evidence type="ECO:0000313" key="6">
    <source>
        <dbReference type="EMBL" id="KAL3785934.1"/>
    </source>
</evidence>
<evidence type="ECO:0000259" key="5">
    <source>
        <dbReference type="PROSITE" id="PS50070"/>
    </source>
</evidence>
<dbReference type="Pfam" id="PF08811">
    <property type="entry name" value="DUF1800"/>
    <property type="match status" value="2"/>
</dbReference>
<dbReference type="PANTHER" id="PTHR43737:SF1">
    <property type="entry name" value="DUF1501 DOMAIN-CONTAINING PROTEIN"/>
    <property type="match status" value="1"/>
</dbReference>
<feature type="region of interest" description="Disordered" evidence="3">
    <location>
        <begin position="114"/>
        <end position="139"/>
    </location>
</feature>